<accession>A0A3L5TRQ2</accession>
<evidence type="ECO:0000313" key="2">
    <source>
        <dbReference type="Proteomes" id="UP000266721"/>
    </source>
</evidence>
<sequence length="103" mass="11618">MVNLQSDFPKSAQIYCAPVSTSTRQLGSSVTDSKDGIEDIYHALQTNFPLLNEEATSSCWTVCIPRYSSVEHGSFTEQDHRQKQTFIQLGQERKSASQMESFH</sequence>
<reference evidence="1 2" key="1">
    <citation type="journal article" date="2016" name="PLoS ONE">
        <title>A First Insight into the Genome of the Filter-Feeder Mussel Mytilus galloprovincialis.</title>
        <authorList>
            <person name="Murgarella M."/>
            <person name="Puiu D."/>
            <person name="Novoa B."/>
            <person name="Figueras A."/>
            <person name="Posada D."/>
            <person name="Canchaya C."/>
        </authorList>
    </citation>
    <scope>NUCLEOTIDE SEQUENCE [LARGE SCALE GENOMIC DNA]</scope>
    <source>
        <tissue evidence="1">Muscle</tissue>
    </source>
</reference>
<keyword evidence="2" id="KW-1185">Reference proteome</keyword>
<organism evidence="1 2">
    <name type="scientific">Mytilus galloprovincialis</name>
    <name type="common">Mediterranean mussel</name>
    <dbReference type="NCBI Taxonomy" id="29158"/>
    <lineage>
        <taxon>Eukaryota</taxon>
        <taxon>Metazoa</taxon>
        <taxon>Spiralia</taxon>
        <taxon>Lophotrochozoa</taxon>
        <taxon>Mollusca</taxon>
        <taxon>Bivalvia</taxon>
        <taxon>Autobranchia</taxon>
        <taxon>Pteriomorphia</taxon>
        <taxon>Mytilida</taxon>
        <taxon>Mytiloidea</taxon>
        <taxon>Mytilidae</taxon>
        <taxon>Mytilinae</taxon>
        <taxon>Mytilus</taxon>
    </lineage>
</organism>
<evidence type="ECO:0000313" key="1">
    <source>
        <dbReference type="EMBL" id="OPL32629.1"/>
    </source>
</evidence>
<comment type="caution">
    <text evidence="1">The sequence shown here is derived from an EMBL/GenBank/DDBJ whole genome shotgun (WGS) entry which is preliminary data.</text>
</comment>
<name>A0A3L5TRQ2_MYTGA</name>
<proteinExistence type="predicted"/>
<feature type="non-terminal residue" evidence="1">
    <location>
        <position position="1"/>
    </location>
</feature>
<dbReference type="Proteomes" id="UP000266721">
    <property type="component" value="Unassembled WGS sequence"/>
</dbReference>
<protein>
    <submittedName>
        <fullName evidence="1">Uncharacterized protein</fullName>
    </submittedName>
</protein>
<dbReference type="EMBL" id="KV588006">
    <property type="protein sequence ID" value="OPL32629.1"/>
    <property type="molecule type" value="Genomic_DNA"/>
</dbReference>
<gene>
    <name evidence="1" type="ORF">AM593_09490</name>
</gene>
<dbReference type="AlphaFoldDB" id="A0A3L5TRQ2"/>